<name>A0A8J4E4A1_9ACTN</name>
<dbReference type="Pfam" id="PF05257">
    <property type="entry name" value="CHAP"/>
    <property type="match status" value="1"/>
</dbReference>
<reference evidence="3" key="1">
    <citation type="submission" date="2021-01" db="EMBL/GenBank/DDBJ databases">
        <title>Whole genome shotgun sequence of Virgisporangium aurantiacum NBRC 16421.</title>
        <authorList>
            <person name="Komaki H."/>
            <person name="Tamura T."/>
        </authorList>
    </citation>
    <scope>NUCLEOTIDE SEQUENCE</scope>
    <source>
        <strain evidence="3">NBRC 16421</strain>
    </source>
</reference>
<feature type="domain" description="Peptidase C51" evidence="2">
    <location>
        <begin position="80"/>
        <end position="162"/>
    </location>
</feature>
<dbReference type="InterPro" id="IPR038765">
    <property type="entry name" value="Papain-like_cys_pep_sf"/>
</dbReference>
<proteinExistence type="predicted"/>
<organism evidence="3 4">
    <name type="scientific">Virgisporangium aurantiacum</name>
    <dbReference type="NCBI Taxonomy" id="175570"/>
    <lineage>
        <taxon>Bacteria</taxon>
        <taxon>Bacillati</taxon>
        <taxon>Actinomycetota</taxon>
        <taxon>Actinomycetes</taxon>
        <taxon>Micromonosporales</taxon>
        <taxon>Micromonosporaceae</taxon>
        <taxon>Virgisporangium</taxon>
    </lineage>
</organism>
<dbReference type="Proteomes" id="UP000612585">
    <property type="component" value="Unassembled WGS sequence"/>
</dbReference>
<dbReference type="SUPFAM" id="SSF54001">
    <property type="entry name" value="Cysteine proteinases"/>
    <property type="match status" value="1"/>
</dbReference>
<dbReference type="AlphaFoldDB" id="A0A8J4E4A1"/>
<evidence type="ECO:0000313" key="4">
    <source>
        <dbReference type="Proteomes" id="UP000612585"/>
    </source>
</evidence>
<keyword evidence="1" id="KW-0732">Signal</keyword>
<feature type="chain" id="PRO_5035184352" description="Peptidase C51 domain-containing protein" evidence="1">
    <location>
        <begin position="30"/>
        <end position="194"/>
    </location>
</feature>
<gene>
    <name evidence="3" type="ORF">Vau01_085170</name>
</gene>
<keyword evidence="4" id="KW-1185">Reference proteome</keyword>
<sequence length="194" mass="20230">MGFVFRRLLVVVGLAACAVLVAPGGAAVAASPVHDAARLIAYQQLLDTSRNVEVPSGSNCNFYAGYWGTGAGCANGWRSEAWCADFAKYVWRMAGANVSGLNASTESFRTYGIRHGTWHPTLAGIRPGAVAVFDDDGDPTSTYHVGVIVEVGASGVQIISGNVGDRIAKHDINQGGFNGDFIGYVSPVAPAAPR</sequence>
<evidence type="ECO:0000313" key="3">
    <source>
        <dbReference type="EMBL" id="GIJ61001.1"/>
    </source>
</evidence>
<protein>
    <recommendedName>
        <fullName evidence="2">Peptidase C51 domain-containing protein</fullName>
    </recommendedName>
</protein>
<evidence type="ECO:0000256" key="1">
    <source>
        <dbReference type="SAM" id="SignalP"/>
    </source>
</evidence>
<feature type="signal peptide" evidence="1">
    <location>
        <begin position="1"/>
        <end position="29"/>
    </location>
</feature>
<dbReference type="InterPro" id="IPR007921">
    <property type="entry name" value="CHAP_dom"/>
</dbReference>
<comment type="caution">
    <text evidence="3">The sequence shown here is derived from an EMBL/GenBank/DDBJ whole genome shotgun (WGS) entry which is preliminary data.</text>
</comment>
<evidence type="ECO:0000259" key="2">
    <source>
        <dbReference type="Pfam" id="PF05257"/>
    </source>
</evidence>
<accession>A0A8J4E4A1</accession>
<dbReference type="EMBL" id="BOPG01000062">
    <property type="protein sequence ID" value="GIJ61001.1"/>
    <property type="molecule type" value="Genomic_DNA"/>
</dbReference>
<dbReference type="RefSeq" id="WP_204005710.1">
    <property type="nucleotide sequence ID" value="NZ_BOPG01000062.1"/>
</dbReference>